<protein>
    <submittedName>
        <fullName evidence="1">Uncharacterized protein</fullName>
    </submittedName>
</protein>
<organism evidence="1 2">
    <name type="scientific">Mucilaginibacter xinganensis</name>
    <dbReference type="NCBI Taxonomy" id="1234841"/>
    <lineage>
        <taxon>Bacteria</taxon>
        <taxon>Pseudomonadati</taxon>
        <taxon>Bacteroidota</taxon>
        <taxon>Sphingobacteriia</taxon>
        <taxon>Sphingobacteriales</taxon>
        <taxon>Sphingobacteriaceae</taxon>
        <taxon>Mucilaginibacter</taxon>
    </lineage>
</organism>
<gene>
    <name evidence="1" type="ORF">MuYL_1919</name>
</gene>
<proteinExistence type="predicted"/>
<name>A0A223NVB1_9SPHI</name>
<keyword evidence="2" id="KW-1185">Reference proteome</keyword>
<dbReference type="KEGG" id="muc:MuYL_1919"/>
<evidence type="ECO:0000313" key="1">
    <source>
        <dbReference type="EMBL" id="ASU33815.1"/>
    </source>
</evidence>
<accession>A0A223NVB1</accession>
<evidence type="ECO:0000313" key="2">
    <source>
        <dbReference type="Proteomes" id="UP000215002"/>
    </source>
</evidence>
<dbReference type="EMBL" id="CP022743">
    <property type="protein sequence ID" value="ASU33815.1"/>
    <property type="molecule type" value="Genomic_DNA"/>
</dbReference>
<dbReference type="AlphaFoldDB" id="A0A223NVB1"/>
<dbReference type="Proteomes" id="UP000215002">
    <property type="component" value="Chromosome"/>
</dbReference>
<reference evidence="1 2" key="1">
    <citation type="submission" date="2017-08" db="EMBL/GenBank/DDBJ databases">
        <title>Complete genome sequence of Mucilaginibacter sp. strain BJC16-A31.</title>
        <authorList>
            <consortium name="Henan University of Science and Technology"/>
            <person name="You X."/>
        </authorList>
    </citation>
    <scope>NUCLEOTIDE SEQUENCE [LARGE SCALE GENOMIC DNA]</scope>
    <source>
        <strain evidence="1 2">BJC16-A31</strain>
    </source>
</reference>
<sequence length="40" mass="4720">MSNTYSLLFYFLFGKFTFSQKYNIFYSIINIFLHLIAVGG</sequence>